<keyword evidence="5" id="KW-0472">Membrane</keyword>
<dbReference type="CDD" id="cd16616">
    <property type="entry name" value="mRING-HC-C4C4_Asi1p-like"/>
    <property type="match status" value="1"/>
</dbReference>
<feature type="compositionally biased region" description="Polar residues" evidence="4">
    <location>
        <begin position="154"/>
        <end position="164"/>
    </location>
</feature>
<dbReference type="GO" id="GO:0003676">
    <property type="term" value="F:nucleic acid binding"/>
    <property type="evidence" value="ECO:0007669"/>
    <property type="project" value="InterPro"/>
</dbReference>
<dbReference type="InterPro" id="IPR059049">
    <property type="entry name" value="TSEN34_N"/>
</dbReference>
<feature type="region of interest" description="Disordered" evidence="4">
    <location>
        <begin position="1071"/>
        <end position="1138"/>
    </location>
</feature>
<dbReference type="PANTHER" id="PTHR22696:SF1">
    <property type="entry name" value="E3 UBIQUITIN-PROTEIN LIGASE RNF26"/>
    <property type="match status" value="1"/>
</dbReference>
<dbReference type="Pfam" id="PF26577">
    <property type="entry name" value="TSEN34_N"/>
    <property type="match status" value="1"/>
</dbReference>
<dbReference type="InterPro" id="IPR011856">
    <property type="entry name" value="tRNA_endonuc-like_dom_sf"/>
</dbReference>
<dbReference type="GO" id="GO:0000213">
    <property type="term" value="F:tRNA-intron lyase activity"/>
    <property type="evidence" value="ECO:0007669"/>
    <property type="project" value="UniProtKB-EC"/>
</dbReference>
<feature type="region of interest" description="Disordered" evidence="4">
    <location>
        <begin position="129"/>
        <end position="182"/>
    </location>
</feature>
<dbReference type="GO" id="GO:0006511">
    <property type="term" value="P:ubiquitin-dependent protein catabolic process"/>
    <property type="evidence" value="ECO:0007669"/>
    <property type="project" value="TreeGrafter"/>
</dbReference>
<comment type="catalytic activity">
    <reaction evidence="3">
        <text>pretRNA = a 3'-half-tRNA molecule with a 5'-OH end + a 5'-half-tRNA molecule with a 2',3'-cyclic phosphate end + an intron with a 2',3'-cyclic phosphate and a 5'-hydroxyl terminus.</text>
        <dbReference type="EC" id="4.6.1.16"/>
    </reaction>
</comment>
<comment type="similarity">
    <text evidence="1">Belongs to the tRNA-intron endonuclease family.</text>
</comment>
<dbReference type="EMBL" id="CAJVRM010000103">
    <property type="protein sequence ID" value="CAG8974410.1"/>
    <property type="molecule type" value="Genomic_DNA"/>
</dbReference>
<evidence type="ECO:0000313" key="9">
    <source>
        <dbReference type="Proteomes" id="UP000701801"/>
    </source>
</evidence>
<dbReference type="PANTHER" id="PTHR22696">
    <property type="entry name" value="E3 UBIQUITIN-PROTEIN LIGASE RNF26"/>
    <property type="match status" value="1"/>
</dbReference>
<organism evidence="8 9">
    <name type="scientific">Hymenoscyphus albidus</name>
    <dbReference type="NCBI Taxonomy" id="595503"/>
    <lineage>
        <taxon>Eukaryota</taxon>
        <taxon>Fungi</taxon>
        <taxon>Dikarya</taxon>
        <taxon>Ascomycota</taxon>
        <taxon>Pezizomycotina</taxon>
        <taxon>Leotiomycetes</taxon>
        <taxon>Helotiales</taxon>
        <taxon>Helotiaceae</taxon>
        <taxon>Hymenoscyphus</taxon>
    </lineage>
</organism>
<feature type="transmembrane region" description="Helical" evidence="5">
    <location>
        <begin position="743"/>
        <end position="769"/>
    </location>
</feature>
<dbReference type="GO" id="GO:0006388">
    <property type="term" value="P:tRNA splicing, via endonucleolytic cleavage and ligation"/>
    <property type="evidence" value="ECO:0007669"/>
    <property type="project" value="InterPro"/>
</dbReference>
<feature type="compositionally biased region" description="Low complexity" evidence="4">
    <location>
        <begin position="1087"/>
        <end position="1096"/>
    </location>
</feature>
<feature type="transmembrane region" description="Helical" evidence="5">
    <location>
        <begin position="433"/>
        <end position="452"/>
    </location>
</feature>
<comment type="caution">
    <text evidence="8">The sequence shown here is derived from an EMBL/GenBank/DDBJ whole genome shotgun (WGS) entry which is preliminary data.</text>
</comment>
<evidence type="ECO:0000256" key="4">
    <source>
        <dbReference type="SAM" id="MobiDB-lite"/>
    </source>
</evidence>
<evidence type="ECO:0000256" key="5">
    <source>
        <dbReference type="SAM" id="Phobius"/>
    </source>
</evidence>
<evidence type="ECO:0000313" key="8">
    <source>
        <dbReference type="EMBL" id="CAG8974410.1"/>
    </source>
</evidence>
<feature type="compositionally biased region" description="Polar residues" evidence="4">
    <location>
        <begin position="173"/>
        <end position="182"/>
    </location>
</feature>
<dbReference type="OrthoDB" id="66726at2759"/>
<evidence type="ECO:0000259" key="7">
    <source>
        <dbReference type="Pfam" id="PF26577"/>
    </source>
</evidence>
<dbReference type="EC" id="4.6.1.16" evidence="2"/>
<keyword evidence="5" id="KW-1133">Transmembrane helix</keyword>
<dbReference type="Pfam" id="PF01974">
    <property type="entry name" value="tRNA_int_endo"/>
    <property type="match status" value="1"/>
</dbReference>
<feature type="domain" description="tRNA intron endonuclease catalytic" evidence="6">
    <location>
        <begin position="217"/>
        <end position="277"/>
    </location>
</feature>
<feature type="transmembrane region" description="Helical" evidence="5">
    <location>
        <begin position="473"/>
        <end position="491"/>
    </location>
</feature>
<evidence type="ECO:0000256" key="2">
    <source>
        <dbReference type="ARBA" id="ARBA00012573"/>
    </source>
</evidence>
<dbReference type="InterPro" id="IPR006677">
    <property type="entry name" value="tRNA_intron_Endonuc_cat-like"/>
</dbReference>
<dbReference type="Proteomes" id="UP000701801">
    <property type="component" value="Unassembled WGS sequence"/>
</dbReference>
<feature type="domain" description="TSEN34 N-terminal" evidence="7">
    <location>
        <begin position="12"/>
        <end position="81"/>
    </location>
</feature>
<evidence type="ECO:0000259" key="6">
    <source>
        <dbReference type="Pfam" id="PF01974"/>
    </source>
</evidence>
<dbReference type="Gene3D" id="3.30.40.10">
    <property type="entry name" value="Zinc/RING finger domain, C3HC4 (zinc finger)"/>
    <property type="match status" value="1"/>
</dbReference>
<dbReference type="GO" id="GO:0005634">
    <property type="term" value="C:nucleus"/>
    <property type="evidence" value="ECO:0007669"/>
    <property type="project" value="UniProtKB-ARBA"/>
</dbReference>
<dbReference type="SUPFAM" id="SSF53032">
    <property type="entry name" value="tRNA-intron endonuclease catalytic domain-like"/>
    <property type="match status" value="1"/>
</dbReference>
<dbReference type="InterPro" id="IPR036167">
    <property type="entry name" value="tRNA_intron_Endo_cat-like_sf"/>
</dbReference>
<dbReference type="GO" id="GO:0016567">
    <property type="term" value="P:protein ubiquitination"/>
    <property type="evidence" value="ECO:0007669"/>
    <property type="project" value="TreeGrafter"/>
</dbReference>
<dbReference type="Pfam" id="PF13920">
    <property type="entry name" value="zf-C3HC4_3"/>
    <property type="match status" value="1"/>
</dbReference>
<keyword evidence="9" id="KW-1185">Reference proteome</keyword>
<feature type="compositionally biased region" description="Basic and acidic residues" evidence="4">
    <location>
        <begin position="137"/>
        <end position="146"/>
    </location>
</feature>
<dbReference type="InterPro" id="IPR013083">
    <property type="entry name" value="Znf_RING/FYVE/PHD"/>
</dbReference>
<dbReference type="GO" id="GO:0061630">
    <property type="term" value="F:ubiquitin protein ligase activity"/>
    <property type="evidence" value="ECO:0007669"/>
    <property type="project" value="TreeGrafter"/>
</dbReference>
<dbReference type="CDD" id="cd22363">
    <property type="entry name" value="tRNA-intron_lyase_C"/>
    <property type="match status" value="1"/>
</dbReference>
<keyword evidence="5" id="KW-0812">Transmembrane</keyword>
<sequence>MVQLSEMATEPIAISVVSGRYLLYDINVVTYLRSTHNICGVLIGGIPQAPQQNVFQGLPLELLPEEVKLLIEKGAAYIVDDVAWHKDRYSTLQGEDKKRYLASLRDEGLRMSQAAAAVSRQKSAKALSRQAMLRASKSSEKPREDDSSIPDATEMSSTQDSLSSVDRPASPAFSDTSSKVSSWENPAPFAMTPSVSYSSSSLQDTLPPSPDPVVPASYAVFRFLHNKKYFIMPGLRFGCNYNVYPGDPLRFHSHFLATSYGWNQEISMLDLSEHLHLNGLASFDPILSLSRPRQLTPQKLERSPPTTMAAAFDHAARFDLGSWTANWTAFNATQYIPSAKDLALAGPRMFMKLGSLLPVPEAVDNIFGARLGQRLIPEATGATTGIVEAITTASASAREVAQAATEIVVEVDEETIGLASRFSMEGARSLGNVFGYITSKWAILCFFIALVLNRSGIYASTRRNLLLPWKIRLLVRIVPMILLATQALTLLRSIKCQTSPEFSMLRWGNASKHSDLMFTQNGGFLHTMSSTLLFGETDESSCLAVNMIPPDYEEPEEKSKSVVERPRVVLTGSLSHLWPLFQTFCLSQVVETISCAVQGRLVAAETGMTIFEHSLAFAEADAAIGNQLGFGSFGGTKMAKAWTNSTSTSGNEVQEIAITRKMIMQRVNTAAEVLLVGFLSSMNHLTSHVLAIFNMQGRMRLLNTGFWGMAFMSAIAWSLWTFSMDDLSNQTLLRFPTVCIVGFIPHVAVLCGIICCMGIYGIALVLSALAPPSNDRNAQDSDDVIPHERSFLRRMKDAHENMQANVPLSSIRLSMHMDFYTALLKTGFSIMTMAAEAVYLNESRVVNVKERTWLEDERLNEIEAVGAQWLGPNFRLRDPDPSMGGGNFSDNVGLVAVKDQPVEMLRNSSSGYAREMTAQKKTGIKGHDRTMRDGVGATERSGRWIMALEFFMGINRLLFSWWASLVLRGMARVGIQARPRFLVWLTQRPKNGAGKEKGADRKGPESLNFWLLNMDGELTLPKDDHIDVEAEVRNRLRNNQGYWDETQEDNLGSHLYKWWLNGGWWGADDSSGDFEENVNEDDDDDTTSVVSVSTTGDENEWELDRDSDDDGRRTPTQKSHGYPSFSRESTPLTDTPLNPTDLAQLLNPQNPEQRAEATALAAHLSSPNIVTRSRFKTIIQRERAKVLMTTLHRPAHLSHAPGTKLTPAEEEQLLEHIVITARSTSRQGDRGNSWARGASGMGESGPQCVVCQTNPRSVIVWPCRCLSLCDDCRVTLAMNNFDKCVCCRRDVASFSRIFVP</sequence>
<name>A0A9N9LJS8_9HELO</name>
<dbReference type="Gene3D" id="3.40.1350.10">
    <property type="match status" value="1"/>
</dbReference>
<reference evidence="8" key="1">
    <citation type="submission" date="2021-07" db="EMBL/GenBank/DDBJ databases">
        <authorList>
            <person name="Durling M."/>
        </authorList>
    </citation>
    <scope>NUCLEOTIDE SEQUENCE</scope>
</reference>
<accession>A0A9N9LJS8</accession>
<proteinExistence type="inferred from homology"/>
<protein>
    <recommendedName>
        <fullName evidence="2">tRNA-intron lyase</fullName>
        <ecNumber evidence="2">4.6.1.16</ecNumber>
    </recommendedName>
</protein>
<gene>
    <name evidence="8" type="ORF">HYALB_00010050</name>
</gene>
<evidence type="ECO:0000256" key="3">
    <source>
        <dbReference type="ARBA" id="ARBA00034031"/>
    </source>
</evidence>
<feature type="transmembrane region" description="Helical" evidence="5">
    <location>
        <begin position="705"/>
        <end position="723"/>
    </location>
</feature>
<feature type="compositionally biased region" description="Acidic residues" evidence="4">
    <location>
        <begin position="1097"/>
        <end position="1109"/>
    </location>
</feature>
<feature type="compositionally biased region" description="Acidic residues" evidence="4">
    <location>
        <begin position="1071"/>
        <end position="1086"/>
    </location>
</feature>
<feature type="transmembrane region" description="Helical" evidence="5">
    <location>
        <begin position="673"/>
        <end position="693"/>
    </location>
</feature>
<evidence type="ECO:0000256" key="1">
    <source>
        <dbReference type="ARBA" id="ARBA00008078"/>
    </source>
</evidence>